<accession>A0A3N9XB42</accession>
<feature type="domain" description="NmrA-like" evidence="3">
    <location>
        <begin position="15"/>
        <end position="279"/>
    </location>
</feature>
<dbReference type="PANTHER" id="PTHR42748">
    <property type="entry name" value="NITROGEN METABOLITE REPRESSION PROTEIN NMRA FAMILY MEMBER"/>
    <property type="match status" value="1"/>
</dbReference>
<dbReference type="InterPro" id="IPR036291">
    <property type="entry name" value="NAD(P)-bd_dom_sf"/>
</dbReference>
<dbReference type="Pfam" id="PF05368">
    <property type="entry name" value="NmrA"/>
    <property type="match status" value="1"/>
</dbReference>
<dbReference type="AlphaFoldDB" id="A0A3N9XB42"/>
<evidence type="ECO:0000256" key="2">
    <source>
        <dbReference type="ARBA" id="ARBA00022857"/>
    </source>
</evidence>
<dbReference type="InterPro" id="IPR051164">
    <property type="entry name" value="NmrA-like_oxidored"/>
</dbReference>
<sequence length="308" mass="32797">MGDHPICFSGGIVAVLVIGATGKQGGATARALLDKGVPVRALVRDPGADSARALRDRGAELVTGDLDDVESLLAAADGMDGLFFIPYPDVTDMQGDAEVTRGRNVVEAARRAGVSHVVHSSVSGAGDFHRNQPGWAEGRWDRHYWESKAAIDEMVRSGGFAHWTVLKPSTFMENLVGWSYLFGDWSSGTIITGFAADTRMPWIAVDDIGEAAAIALTNPGKLDGQDVELAGDLLTMTEVAAILSEVTGRAITAPVLTPQEAVERGLLPAMVNAVEQINENGSPARPEMTRALGLPTTDFRTWARRTFS</sequence>
<evidence type="ECO:0000256" key="1">
    <source>
        <dbReference type="ARBA" id="ARBA00006328"/>
    </source>
</evidence>
<gene>
    <name evidence="4" type="ORF">DLJ58_11795</name>
</gene>
<dbReference type="CDD" id="cd05251">
    <property type="entry name" value="NmrA_like_SDR_a"/>
    <property type="match status" value="1"/>
</dbReference>
<comment type="caution">
    <text evidence="4">The sequence shown here is derived from an EMBL/GenBank/DDBJ whole genome shotgun (WGS) entry which is preliminary data.</text>
</comment>
<dbReference type="Proteomes" id="UP000266889">
    <property type="component" value="Unassembled WGS sequence"/>
</dbReference>
<dbReference type="Gene3D" id="3.40.50.720">
    <property type="entry name" value="NAD(P)-binding Rossmann-like Domain"/>
    <property type="match status" value="1"/>
</dbReference>
<proteinExistence type="inferred from homology"/>
<name>A0A3N9XB42_9ACTN</name>
<dbReference type="OrthoDB" id="319724at2"/>
<dbReference type="Gene3D" id="3.90.25.10">
    <property type="entry name" value="UDP-galactose 4-epimerase, domain 1"/>
    <property type="match status" value="1"/>
</dbReference>
<evidence type="ECO:0000259" key="3">
    <source>
        <dbReference type="Pfam" id="PF05368"/>
    </source>
</evidence>
<dbReference type="SUPFAM" id="SSF51735">
    <property type="entry name" value="NAD(P)-binding Rossmann-fold domains"/>
    <property type="match status" value="1"/>
</dbReference>
<protein>
    <submittedName>
        <fullName evidence="4">NmrA family protein</fullName>
    </submittedName>
</protein>
<evidence type="ECO:0000313" key="5">
    <source>
        <dbReference type="Proteomes" id="UP000266889"/>
    </source>
</evidence>
<organism evidence="4 5">
    <name type="scientific">Micromonospora arida</name>
    <dbReference type="NCBI Taxonomy" id="2203715"/>
    <lineage>
        <taxon>Bacteria</taxon>
        <taxon>Bacillati</taxon>
        <taxon>Actinomycetota</taxon>
        <taxon>Actinomycetes</taxon>
        <taxon>Micromonosporales</taxon>
        <taxon>Micromonosporaceae</taxon>
        <taxon>Micromonospora</taxon>
    </lineage>
</organism>
<dbReference type="EMBL" id="QGSY01000158">
    <property type="protein sequence ID" value="RQX10366.1"/>
    <property type="molecule type" value="Genomic_DNA"/>
</dbReference>
<keyword evidence="2" id="KW-0521">NADP</keyword>
<dbReference type="PANTHER" id="PTHR42748:SF7">
    <property type="entry name" value="NMRA LIKE REDOX SENSOR 1-RELATED"/>
    <property type="match status" value="1"/>
</dbReference>
<reference evidence="4 5" key="1">
    <citation type="submission" date="2018-05" db="EMBL/GenBank/DDBJ databases">
        <title>Micromonospora from Atacama Desert.</title>
        <authorList>
            <person name="Carro L."/>
            <person name="Goodfellow M."/>
            <person name="Klenk H.-P."/>
        </authorList>
    </citation>
    <scope>NUCLEOTIDE SEQUENCE [LARGE SCALE GENOMIC DNA]</scope>
    <source>
        <strain evidence="4 5">LB32</strain>
    </source>
</reference>
<comment type="similarity">
    <text evidence="1">Belongs to the NmrA-type oxidoreductase family.</text>
</comment>
<dbReference type="InterPro" id="IPR008030">
    <property type="entry name" value="NmrA-like"/>
</dbReference>
<evidence type="ECO:0000313" key="4">
    <source>
        <dbReference type="EMBL" id="RQX10366.1"/>
    </source>
</evidence>
<keyword evidence="5" id="KW-1185">Reference proteome</keyword>